<dbReference type="AlphaFoldDB" id="A0AAN7QAA1"/>
<accession>A0AAN7QAA1</accession>
<evidence type="ECO:0000313" key="2">
    <source>
        <dbReference type="Proteomes" id="UP001353858"/>
    </source>
</evidence>
<dbReference type="EMBL" id="JARPUR010000001">
    <property type="protein sequence ID" value="KAK4885020.1"/>
    <property type="molecule type" value="Genomic_DNA"/>
</dbReference>
<organism evidence="1 2">
    <name type="scientific">Aquatica leii</name>
    <dbReference type="NCBI Taxonomy" id="1421715"/>
    <lineage>
        <taxon>Eukaryota</taxon>
        <taxon>Metazoa</taxon>
        <taxon>Ecdysozoa</taxon>
        <taxon>Arthropoda</taxon>
        <taxon>Hexapoda</taxon>
        <taxon>Insecta</taxon>
        <taxon>Pterygota</taxon>
        <taxon>Neoptera</taxon>
        <taxon>Endopterygota</taxon>
        <taxon>Coleoptera</taxon>
        <taxon>Polyphaga</taxon>
        <taxon>Elateriformia</taxon>
        <taxon>Elateroidea</taxon>
        <taxon>Lampyridae</taxon>
        <taxon>Luciolinae</taxon>
        <taxon>Aquatica</taxon>
    </lineage>
</organism>
<protein>
    <submittedName>
        <fullName evidence="1">Uncharacterized protein</fullName>
    </submittedName>
</protein>
<reference evidence="2" key="1">
    <citation type="submission" date="2023-01" db="EMBL/GenBank/DDBJ databases">
        <title>Key to firefly adult light organ development and bioluminescence: homeobox transcription factors regulate luciferase expression and transportation to peroxisome.</title>
        <authorList>
            <person name="Fu X."/>
        </authorList>
    </citation>
    <scope>NUCLEOTIDE SEQUENCE [LARGE SCALE GENOMIC DNA]</scope>
</reference>
<proteinExistence type="predicted"/>
<keyword evidence="2" id="KW-1185">Reference proteome</keyword>
<name>A0AAN7QAA1_9COLE</name>
<gene>
    <name evidence="1" type="ORF">RN001_001291</name>
</gene>
<dbReference type="Proteomes" id="UP001353858">
    <property type="component" value="Unassembled WGS sequence"/>
</dbReference>
<evidence type="ECO:0000313" key="1">
    <source>
        <dbReference type="EMBL" id="KAK4885020.1"/>
    </source>
</evidence>
<sequence length="125" mass="14508">MVTFKLIILQIVFILVVFVFSLKGNELAVQLSKEELECIKQTKVDIELIKRDKNLNEKLKSPVDSKFNEYLKCYIEKLRKLSKLQDTMSQYISVPGYRTKYKIPTIRCNENGEHVSGLPIPCILN</sequence>
<comment type="caution">
    <text evidence="1">The sequence shown here is derived from an EMBL/GenBank/DDBJ whole genome shotgun (WGS) entry which is preliminary data.</text>
</comment>